<dbReference type="Pfam" id="PF00171">
    <property type="entry name" value="Aldedh"/>
    <property type="match status" value="1"/>
</dbReference>
<dbReference type="InterPro" id="IPR016163">
    <property type="entry name" value="Ald_DH_C"/>
</dbReference>
<keyword evidence="5 7" id="KW-0560">Oxidoreductase</keyword>
<comment type="function">
    <text evidence="7">Catalyzes the NADPH-dependent reduction of L-glutamate 5-phosphate into L-glutamate 5-semialdehyde and phosphate. The product spontaneously undergoes cyclization to form 1-pyrroline-5-carboxylate.</text>
</comment>
<dbReference type="GO" id="GO:0050661">
    <property type="term" value="F:NADP binding"/>
    <property type="evidence" value="ECO:0007669"/>
    <property type="project" value="InterPro"/>
</dbReference>
<dbReference type="Gene3D" id="3.40.309.10">
    <property type="entry name" value="Aldehyde Dehydrogenase, Chain A, domain 2"/>
    <property type="match status" value="1"/>
</dbReference>
<evidence type="ECO:0000256" key="1">
    <source>
        <dbReference type="ARBA" id="ARBA00004985"/>
    </source>
</evidence>
<dbReference type="PIRSF" id="PIRSF000151">
    <property type="entry name" value="GPR"/>
    <property type="match status" value="1"/>
</dbReference>
<dbReference type="InterPro" id="IPR000965">
    <property type="entry name" value="GPR_dom"/>
</dbReference>
<reference evidence="9" key="1">
    <citation type="journal article" date="2014" name="Int. J. Syst. Evol. Microbiol.">
        <title>Complete genome sequence of Corynebacterium casei LMG S-19264T (=DSM 44701T), isolated from a smear-ripened cheese.</title>
        <authorList>
            <consortium name="US DOE Joint Genome Institute (JGI-PGF)"/>
            <person name="Walter F."/>
            <person name="Albersmeier A."/>
            <person name="Kalinowski J."/>
            <person name="Ruckert C."/>
        </authorList>
    </citation>
    <scope>NUCLEOTIDE SEQUENCE</scope>
    <source>
        <strain evidence="9">NBRC 101628</strain>
    </source>
</reference>
<evidence type="ECO:0000313" key="9">
    <source>
        <dbReference type="EMBL" id="GLP96913.1"/>
    </source>
</evidence>
<dbReference type="InterPro" id="IPR015590">
    <property type="entry name" value="Aldehyde_DH_dom"/>
</dbReference>
<name>A0AA37W1K8_9GAMM</name>
<comment type="caution">
    <text evidence="9">The sequence shown here is derived from an EMBL/GenBank/DDBJ whole genome shotgun (WGS) entry which is preliminary data.</text>
</comment>
<dbReference type="PROSITE" id="PS01223">
    <property type="entry name" value="PROA"/>
    <property type="match status" value="1"/>
</dbReference>
<dbReference type="FunFam" id="3.40.309.10:FF:000006">
    <property type="entry name" value="Gamma-glutamyl phosphate reductase"/>
    <property type="match status" value="1"/>
</dbReference>
<dbReference type="InterPro" id="IPR012134">
    <property type="entry name" value="Glu-5-SA_DH"/>
</dbReference>
<dbReference type="HAMAP" id="MF_00412">
    <property type="entry name" value="ProA"/>
    <property type="match status" value="1"/>
</dbReference>
<dbReference type="GO" id="GO:0004350">
    <property type="term" value="F:glutamate-5-semialdehyde dehydrogenase activity"/>
    <property type="evidence" value="ECO:0007669"/>
    <property type="project" value="UniProtKB-UniRule"/>
</dbReference>
<dbReference type="RefSeq" id="WP_095504223.1">
    <property type="nucleotide sequence ID" value="NZ_BSNC01000005.1"/>
</dbReference>
<dbReference type="EMBL" id="BSNC01000005">
    <property type="protein sequence ID" value="GLP96913.1"/>
    <property type="molecule type" value="Genomic_DNA"/>
</dbReference>
<dbReference type="CDD" id="cd07079">
    <property type="entry name" value="ALDH_F18-19_ProA-GPR"/>
    <property type="match status" value="1"/>
</dbReference>
<comment type="similarity">
    <text evidence="7">Belongs to the gamma-glutamyl phosphate reductase family.</text>
</comment>
<dbReference type="InterPro" id="IPR020593">
    <property type="entry name" value="G-glutamylP_reductase_CS"/>
</dbReference>
<organism evidence="9 10">
    <name type="scientific">Paraferrimonas sedimenticola</name>
    <dbReference type="NCBI Taxonomy" id="375674"/>
    <lineage>
        <taxon>Bacteria</taxon>
        <taxon>Pseudomonadati</taxon>
        <taxon>Pseudomonadota</taxon>
        <taxon>Gammaproteobacteria</taxon>
        <taxon>Alteromonadales</taxon>
        <taxon>Ferrimonadaceae</taxon>
        <taxon>Paraferrimonas</taxon>
    </lineage>
</organism>
<evidence type="ECO:0000259" key="8">
    <source>
        <dbReference type="Pfam" id="PF00171"/>
    </source>
</evidence>
<dbReference type="PANTHER" id="PTHR11063:SF8">
    <property type="entry name" value="DELTA-1-PYRROLINE-5-CARBOXYLATE SYNTHASE"/>
    <property type="match status" value="1"/>
</dbReference>
<protein>
    <recommendedName>
        <fullName evidence="7">Gamma-glutamyl phosphate reductase</fullName>
        <shortName evidence="7">GPR</shortName>
        <ecNumber evidence="7">1.2.1.41</ecNumber>
    </recommendedName>
    <alternativeName>
        <fullName evidence="7">Glutamate-5-semialdehyde dehydrogenase</fullName>
    </alternativeName>
    <alternativeName>
        <fullName evidence="7">Glutamyl-gamma-semialdehyde dehydrogenase</fullName>
        <shortName evidence="7">GSA dehydrogenase</shortName>
    </alternativeName>
</protein>
<keyword evidence="10" id="KW-1185">Reference proteome</keyword>
<evidence type="ECO:0000256" key="3">
    <source>
        <dbReference type="ARBA" id="ARBA00022650"/>
    </source>
</evidence>
<evidence type="ECO:0000256" key="7">
    <source>
        <dbReference type="HAMAP-Rule" id="MF_00412"/>
    </source>
</evidence>
<evidence type="ECO:0000256" key="4">
    <source>
        <dbReference type="ARBA" id="ARBA00022857"/>
    </source>
</evidence>
<keyword evidence="3 7" id="KW-0641">Proline biosynthesis</keyword>
<dbReference type="SUPFAM" id="SSF53720">
    <property type="entry name" value="ALDH-like"/>
    <property type="match status" value="1"/>
</dbReference>
<accession>A0AA37W1K8</accession>
<dbReference type="GO" id="GO:0005737">
    <property type="term" value="C:cytoplasm"/>
    <property type="evidence" value="ECO:0007669"/>
    <property type="project" value="UniProtKB-SubCell"/>
</dbReference>
<comment type="subcellular location">
    <subcellularLocation>
        <location evidence="7">Cytoplasm</location>
    </subcellularLocation>
</comment>
<dbReference type="Proteomes" id="UP001161422">
    <property type="component" value="Unassembled WGS sequence"/>
</dbReference>
<comment type="pathway">
    <text evidence="1 7">Amino-acid biosynthesis; L-proline biosynthesis; L-glutamate 5-semialdehyde from L-glutamate: step 2/2.</text>
</comment>
<dbReference type="Gene3D" id="3.40.605.10">
    <property type="entry name" value="Aldehyde Dehydrogenase, Chain A, domain 1"/>
    <property type="match status" value="1"/>
</dbReference>
<keyword evidence="2 7" id="KW-0028">Amino-acid biosynthesis</keyword>
<proteinExistence type="inferred from homology"/>
<keyword evidence="7" id="KW-0963">Cytoplasm</keyword>
<dbReference type="NCBIfam" id="NF001221">
    <property type="entry name" value="PRK00197.1"/>
    <property type="match status" value="1"/>
</dbReference>
<dbReference type="InterPro" id="IPR016161">
    <property type="entry name" value="Ald_DH/histidinol_DH"/>
</dbReference>
<sequence length="417" mass="44694">MTDLIGMGQAARKACRELANLSAPAKNRLLQAIAEQLDAQAPEILAANQVDMQAAKQKGLADAMLDRLLLDSQRLQGIISDIQQVISLPDPVGVELDSQRLDNGLRLLKRRIPLGVLGVIYEARPNVTVDISVLALKTGNAAILRGGRETLNTNQALLKAIQAALSECQLDSNTIQLIQDPDRALVGQLLTMDEYVDMIIPRGGPKLQAVCREQASVPVITGGIGICHMLLDKRADLTKATELVINAKVQRPTVCNALDTLLVHQDCDTDAMLDLLKAVHGQGVSLKGCPLAVARWPQLDIATAIDGDWDTEWLGLTLGVKLVASIDAAIEHIDAHSSGHSEAIITDDLAASQQFVDQVQSAAVYVNASTRFTDGAEFGLGAEVAVSTQKLHARGPMGLEALTSYKWIGYGDYLARS</sequence>
<evidence type="ECO:0000313" key="10">
    <source>
        <dbReference type="Proteomes" id="UP001161422"/>
    </source>
</evidence>
<dbReference type="InterPro" id="IPR016162">
    <property type="entry name" value="Ald_DH_N"/>
</dbReference>
<dbReference type="AlphaFoldDB" id="A0AA37W1K8"/>
<evidence type="ECO:0000256" key="2">
    <source>
        <dbReference type="ARBA" id="ARBA00022605"/>
    </source>
</evidence>
<comment type="catalytic activity">
    <reaction evidence="6 7">
        <text>L-glutamate 5-semialdehyde + phosphate + NADP(+) = L-glutamyl 5-phosphate + NADPH + H(+)</text>
        <dbReference type="Rhea" id="RHEA:19541"/>
        <dbReference type="ChEBI" id="CHEBI:15378"/>
        <dbReference type="ChEBI" id="CHEBI:43474"/>
        <dbReference type="ChEBI" id="CHEBI:57783"/>
        <dbReference type="ChEBI" id="CHEBI:58066"/>
        <dbReference type="ChEBI" id="CHEBI:58274"/>
        <dbReference type="ChEBI" id="CHEBI:58349"/>
        <dbReference type="EC" id="1.2.1.41"/>
    </reaction>
</comment>
<dbReference type="EC" id="1.2.1.41" evidence="7"/>
<keyword evidence="4 7" id="KW-0521">NADP</keyword>
<evidence type="ECO:0000256" key="5">
    <source>
        <dbReference type="ARBA" id="ARBA00023002"/>
    </source>
</evidence>
<gene>
    <name evidence="7 9" type="primary">proA</name>
    <name evidence="9" type="ORF">GCM10007895_22190</name>
</gene>
<feature type="domain" description="Aldehyde dehydrogenase" evidence="8">
    <location>
        <begin position="9"/>
        <end position="276"/>
    </location>
</feature>
<dbReference type="NCBIfam" id="TIGR00407">
    <property type="entry name" value="proA"/>
    <property type="match status" value="1"/>
</dbReference>
<evidence type="ECO:0000256" key="6">
    <source>
        <dbReference type="ARBA" id="ARBA00049024"/>
    </source>
</evidence>
<reference evidence="9" key="2">
    <citation type="submission" date="2023-01" db="EMBL/GenBank/DDBJ databases">
        <title>Draft genome sequence of Paraferrimonas sedimenticola strain NBRC 101628.</title>
        <authorList>
            <person name="Sun Q."/>
            <person name="Mori K."/>
        </authorList>
    </citation>
    <scope>NUCLEOTIDE SEQUENCE</scope>
    <source>
        <strain evidence="9">NBRC 101628</strain>
    </source>
</reference>
<dbReference type="GO" id="GO:0055129">
    <property type="term" value="P:L-proline biosynthetic process"/>
    <property type="evidence" value="ECO:0007669"/>
    <property type="project" value="UniProtKB-UniRule"/>
</dbReference>
<dbReference type="PANTHER" id="PTHR11063">
    <property type="entry name" value="GLUTAMATE SEMIALDEHYDE DEHYDROGENASE"/>
    <property type="match status" value="1"/>
</dbReference>